<sequence length="107" mass="10777">MRRLSVVETKYVSGGDGGRELAQMSGSIAGGVIGGRLAGRAGATGGAAFGGFAGGQAYDGVSHVINSAPRITIPAVSYDPATLGRPSYMSGPDSYYICRMTGKLNCG</sequence>
<evidence type="ECO:0000313" key="3">
    <source>
        <dbReference type="Proteomes" id="UP000031883"/>
    </source>
</evidence>
<dbReference type="Proteomes" id="UP000265864">
    <property type="component" value="Chromosome"/>
</dbReference>
<evidence type="ECO:0000313" key="4">
    <source>
        <dbReference type="Proteomes" id="UP000265864"/>
    </source>
</evidence>
<dbReference type="Proteomes" id="UP000031883">
    <property type="component" value="Chromosome"/>
</dbReference>
<reference evidence="2 4" key="2">
    <citation type="submission" date="2018-09" db="EMBL/GenBank/DDBJ databases">
        <title>Yersinia kristensenii subsp. rochesterensis subsp. nov., Isolated from Human Feces.</title>
        <authorList>
            <person name="Cunningham S.A."/>
            <person name="Jeraldo P."/>
            <person name="Patel R."/>
        </authorList>
    </citation>
    <scope>NUCLEOTIDE SEQUENCE [LARGE SCALE GENOMIC DNA]</scope>
    <source>
        <strain evidence="2 4">ATCC BAA-2637</strain>
    </source>
</reference>
<dbReference type="EMBL" id="CP009997">
    <property type="protein sequence ID" value="AJJ34418.1"/>
    <property type="molecule type" value="Genomic_DNA"/>
</dbReference>
<dbReference type="GeneID" id="82552916"/>
<accession>A0A386HJ79</accession>
<proteinExistence type="predicted"/>
<dbReference type="EMBL" id="CP032482">
    <property type="protein sequence ID" value="AYD45676.1"/>
    <property type="molecule type" value="Genomic_DNA"/>
</dbReference>
<evidence type="ECO:0000313" key="1">
    <source>
        <dbReference type="EMBL" id="AJJ34418.1"/>
    </source>
</evidence>
<organism evidence="2 4">
    <name type="scientific">Yersinia rochesterensis</name>
    <dbReference type="NCBI Taxonomy" id="1604335"/>
    <lineage>
        <taxon>Bacteria</taxon>
        <taxon>Pseudomonadati</taxon>
        <taxon>Pseudomonadota</taxon>
        <taxon>Gammaproteobacteria</taxon>
        <taxon>Enterobacterales</taxon>
        <taxon>Yersiniaceae</taxon>
        <taxon>Yersinia</taxon>
    </lineage>
</organism>
<name>A0A386HJ79_9GAMM</name>
<keyword evidence="3" id="KW-1185">Reference proteome</keyword>
<protein>
    <submittedName>
        <fullName evidence="2">Uncharacterized protein</fullName>
    </submittedName>
</protein>
<reference evidence="1 3" key="1">
    <citation type="journal article" date="2015" name="Genome Announc.">
        <title>Thirty-Two Complete Genome Assemblies of Nine Yersinia Species, Including Y. pestis, Y. pseudotuberculosis, and Y. enterocolitica.</title>
        <authorList>
            <person name="Johnson S.L."/>
            <person name="Daligault H.E."/>
            <person name="Davenport K.W."/>
            <person name="Jaissle J."/>
            <person name="Frey K.G."/>
            <person name="Ladner J.T."/>
            <person name="Broomall S.M."/>
            <person name="Bishop-Lilly K.A."/>
            <person name="Bruce D.C."/>
            <person name="Coyne S.R."/>
            <person name="Gibbons H.S."/>
            <person name="Lo C.C."/>
            <person name="Munk A.C."/>
            <person name="Rosenzweig C.N."/>
            <person name="Koroleva G.I."/>
            <person name="Palacios G.F."/>
            <person name="Redden C.L."/>
            <person name="Xu Y."/>
            <person name="Minogue T.D."/>
            <person name="Chain P.S."/>
        </authorList>
    </citation>
    <scope>NUCLEOTIDE SEQUENCE [LARGE SCALE GENOMIC DNA]</scope>
    <source>
        <strain evidence="1 3">Y231</strain>
    </source>
</reference>
<evidence type="ECO:0000313" key="2">
    <source>
        <dbReference type="EMBL" id="AYD45676.1"/>
    </source>
</evidence>
<gene>
    <name evidence="1" type="ORF">CH54_2351</name>
    <name evidence="2" type="ORF">DXZ79_19515</name>
</gene>
<dbReference type="AlphaFoldDB" id="A0A386HJ79"/>
<dbReference type="RefSeq" id="WP_038637335.1">
    <property type="nucleotide sequence ID" value="NZ_CABHXS010000122.1"/>
</dbReference>